<dbReference type="RefSeq" id="WP_236134386.1">
    <property type="nucleotide sequence ID" value="NZ_JAKGTH010000010.1"/>
</dbReference>
<organism evidence="2 3">
    <name type="scientific">Gillisia lutea</name>
    <dbReference type="NCBI Taxonomy" id="2909668"/>
    <lineage>
        <taxon>Bacteria</taxon>
        <taxon>Pseudomonadati</taxon>
        <taxon>Bacteroidota</taxon>
        <taxon>Flavobacteriia</taxon>
        <taxon>Flavobacteriales</taxon>
        <taxon>Flavobacteriaceae</taxon>
        <taxon>Gillisia</taxon>
    </lineage>
</organism>
<evidence type="ECO:0008006" key="4">
    <source>
        <dbReference type="Google" id="ProtNLM"/>
    </source>
</evidence>
<feature type="transmembrane region" description="Helical" evidence="1">
    <location>
        <begin position="96"/>
        <end position="117"/>
    </location>
</feature>
<evidence type="ECO:0000313" key="2">
    <source>
        <dbReference type="EMBL" id="MCF4102236.1"/>
    </source>
</evidence>
<feature type="transmembrane region" description="Helical" evidence="1">
    <location>
        <begin position="129"/>
        <end position="152"/>
    </location>
</feature>
<gene>
    <name evidence="2" type="ORF">L1I30_11205</name>
</gene>
<feature type="transmembrane region" description="Helical" evidence="1">
    <location>
        <begin position="72"/>
        <end position="90"/>
    </location>
</feature>
<name>A0ABS9EHA8_9FLAO</name>
<proteinExistence type="predicted"/>
<evidence type="ECO:0000313" key="3">
    <source>
        <dbReference type="Proteomes" id="UP001179363"/>
    </source>
</evidence>
<feature type="transmembrane region" description="Helical" evidence="1">
    <location>
        <begin position="199"/>
        <end position="217"/>
    </location>
</feature>
<evidence type="ECO:0000256" key="1">
    <source>
        <dbReference type="SAM" id="Phobius"/>
    </source>
</evidence>
<dbReference type="EMBL" id="JAKGTH010000010">
    <property type="protein sequence ID" value="MCF4102236.1"/>
    <property type="molecule type" value="Genomic_DNA"/>
</dbReference>
<reference evidence="2" key="1">
    <citation type="submission" date="2022-01" db="EMBL/GenBank/DDBJ databases">
        <title>Gillisia lutea sp. nov., isolated from marine plastic residues from the Malvarosa beach (Valencia, Spain).</title>
        <authorList>
            <person name="Vidal-Verdu A."/>
            <person name="Molina-Menor E."/>
            <person name="Satari L."/>
            <person name="Pascual J."/>
            <person name="Pereto J."/>
            <person name="Porcar M."/>
        </authorList>
    </citation>
    <scope>NUCLEOTIDE SEQUENCE</scope>
    <source>
        <strain evidence="2">M10.2A</strain>
    </source>
</reference>
<keyword evidence="1" id="KW-0812">Transmembrane</keyword>
<keyword evidence="3" id="KW-1185">Reference proteome</keyword>
<feature type="transmembrane region" description="Helical" evidence="1">
    <location>
        <begin position="158"/>
        <end position="178"/>
    </location>
</feature>
<accession>A0ABS9EHA8</accession>
<keyword evidence="1" id="KW-0472">Membrane</keyword>
<feature type="transmembrane region" description="Helical" evidence="1">
    <location>
        <begin position="7"/>
        <end position="29"/>
    </location>
</feature>
<comment type="caution">
    <text evidence="2">The sequence shown here is derived from an EMBL/GenBank/DDBJ whole genome shotgun (WGS) entry which is preliminary data.</text>
</comment>
<feature type="transmembrane region" description="Helical" evidence="1">
    <location>
        <begin position="41"/>
        <end position="60"/>
    </location>
</feature>
<feature type="transmembrane region" description="Helical" evidence="1">
    <location>
        <begin position="254"/>
        <end position="273"/>
    </location>
</feature>
<dbReference type="Proteomes" id="UP001179363">
    <property type="component" value="Unassembled WGS sequence"/>
</dbReference>
<keyword evidence="1" id="KW-1133">Transmembrane helix</keyword>
<protein>
    <recommendedName>
        <fullName evidence="4">Prenyltransferase</fullName>
    </recommendedName>
</protein>
<sequence>MQSLAKWFNLYINSSVHVALAVVSLAVISLKRFELAIDWHILLYIFLASITGYNFVKYAGIAKLHHASLAKNLRIIQVFSFLAFLGLIFFTFHQPYAVLTVSALLGLFTMLYALPVFSGNTNLRGLTGVKIFVIAFVWAGATVLLPLVAYIDLWQKDVLLLFVQNFCLIFAITLPFEIRDLRFDMAQLGTIPQQFGVKGTRIIGIIVIGGFVLLEFLKNNSGFPELISINIMAGLVILLLKYASITQSKYYSSFWVEAIPIFYLLLLVILTSIL</sequence>
<feature type="transmembrane region" description="Helical" evidence="1">
    <location>
        <begin position="223"/>
        <end position="242"/>
    </location>
</feature>